<comment type="caution">
    <text evidence="1">The sequence shown here is derived from an EMBL/GenBank/DDBJ whole genome shotgun (WGS) entry which is preliminary data.</text>
</comment>
<feature type="non-terminal residue" evidence="1">
    <location>
        <position position="106"/>
    </location>
</feature>
<reference evidence="1" key="1">
    <citation type="submission" date="2023-10" db="EMBL/GenBank/DDBJ databases">
        <authorList>
            <person name="Chen Y."/>
            <person name="Shah S."/>
            <person name="Dougan E. K."/>
            <person name="Thang M."/>
            <person name="Chan C."/>
        </authorList>
    </citation>
    <scope>NUCLEOTIDE SEQUENCE [LARGE SCALE GENOMIC DNA]</scope>
</reference>
<accession>A0ABN9T3Q2</accession>
<protein>
    <submittedName>
        <fullName evidence="1">Uncharacterized protein</fullName>
    </submittedName>
</protein>
<dbReference type="Proteomes" id="UP001189429">
    <property type="component" value="Unassembled WGS sequence"/>
</dbReference>
<evidence type="ECO:0000313" key="1">
    <source>
        <dbReference type="EMBL" id="CAK0839613.1"/>
    </source>
</evidence>
<proteinExistence type="predicted"/>
<sequence length="106" mass="11771">MKETMASAEFNCFARLYQDALRRMQKVNSLEQRHTLTRAPALLPSPSEQMLQKFAPASPSEQMFVRGGSLLYTDASAAPFVVLDSPGEVRASSSHKQLQSLRGRSK</sequence>
<keyword evidence="2" id="KW-1185">Reference proteome</keyword>
<dbReference type="EMBL" id="CAUYUJ010014308">
    <property type="protein sequence ID" value="CAK0839613.1"/>
    <property type="molecule type" value="Genomic_DNA"/>
</dbReference>
<evidence type="ECO:0000313" key="2">
    <source>
        <dbReference type="Proteomes" id="UP001189429"/>
    </source>
</evidence>
<gene>
    <name evidence="1" type="ORF">PCOR1329_LOCUS35262</name>
</gene>
<name>A0ABN9T3Q2_9DINO</name>
<organism evidence="1 2">
    <name type="scientific">Prorocentrum cordatum</name>
    <dbReference type="NCBI Taxonomy" id="2364126"/>
    <lineage>
        <taxon>Eukaryota</taxon>
        <taxon>Sar</taxon>
        <taxon>Alveolata</taxon>
        <taxon>Dinophyceae</taxon>
        <taxon>Prorocentrales</taxon>
        <taxon>Prorocentraceae</taxon>
        <taxon>Prorocentrum</taxon>
    </lineage>
</organism>